<keyword evidence="2" id="KW-1185">Reference proteome</keyword>
<dbReference type="Proteomes" id="UP000249799">
    <property type="component" value="Chromosome"/>
</dbReference>
<dbReference type="AlphaFoldDB" id="A0A2Z4FMK6"/>
<sequence length="549" mass="59113">MPELPKSSPQFAPQRMPGGHPASNRPGQGALGGSPAPPQPGFRDARNLFIAGAVSGTALVGFMAIYQWLAPWLPLMLALGIAVFLSALIGFGYCEQGRKAAFIKGLGICVIIALPTAAWGLGTVRTLAVQLFAQHFPDETRVRALSDGSREVRVEACTTLGVQNEGATAYNIVSTLFDTPAEGVECINRVAEVDPPGAARLRSEFWRRWELALDRQDAALVCRVTPAIFSVHTSHPPTLGLTECVANNMNAEKATCCAEALTARYSEPAEYVADLGDAGELNAGRRQRLFSALLPYAFSGMDASRREFQQFESTLMRTAPGRDWVLSLGCDGVLNDPNAQEFVDGLEAVSSHQGCVDGEDGGRSTSQWKNICTQWAAPAQRSADLCAPIAAETRSSAVVTASALVHKAIGAFFAQIRNAQIALGVSANASQAGEMNDVMGLMNSALAPSNLPGGIDPRLRHAARGFQGNHANYARILQQYTTDNKLPDGPAMVQQLQEEINQNRYRWSDLKKHTSPGERQQYQEQVDDAYDKAVKSGIDSESPMLDILR</sequence>
<name>A0A2Z4FMK6_9DELT</name>
<gene>
    <name evidence="1" type="ORF">DN745_13050</name>
</gene>
<evidence type="ECO:0000313" key="1">
    <source>
        <dbReference type="EMBL" id="AWV90211.1"/>
    </source>
</evidence>
<protein>
    <submittedName>
        <fullName evidence="1">Uncharacterized protein</fullName>
    </submittedName>
</protein>
<dbReference type="KEGG" id="bsed:DN745_13050"/>
<evidence type="ECO:0000313" key="2">
    <source>
        <dbReference type="Proteomes" id="UP000249799"/>
    </source>
</evidence>
<accession>A0A2Z4FMK6</accession>
<organism evidence="1 2">
    <name type="scientific">Bradymonas sediminis</name>
    <dbReference type="NCBI Taxonomy" id="1548548"/>
    <lineage>
        <taxon>Bacteria</taxon>
        <taxon>Deltaproteobacteria</taxon>
        <taxon>Bradymonadales</taxon>
        <taxon>Bradymonadaceae</taxon>
        <taxon>Bradymonas</taxon>
    </lineage>
</organism>
<proteinExistence type="predicted"/>
<dbReference type="EMBL" id="CP030032">
    <property type="protein sequence ID" value="AWV90211.1"/>
    <property type="molecule type" value="Genomic_DNA"/>
</dbReference>
<dbReference type="RefSeq" id="WP_111335478.1">
    <property type="nucleotide sequence ID" value="NZ_CP030032.1"/>
</dbReference>
<reference evidence="1 2" key="1">
    <citation type="submission" date="2018-06" db="EMBL/GenBank/DDBJ databases">
        <title>Lujinxingia sediminis gen. nov. sp. nov., a new facultative anaerobic member of the class Deltaproteobacteria, and proposal of Lujinxingaceae fam. nov.</title>
        <authorList>
            <person name="Guo L.-Y."/>
            <person name="Li C.-M."/>
            <person name="Wang S."/>
            <person name="Du Z.-J."/>
        </authorList>
    </citation>
    <scope>NUCLEOTIDE SEQUENCE [LARGE SCALE GENOMIC DNA]</scope>
    <source>
        <strain evidence="1 2">FA350</strain>
    </source>
</reference>